<protein>
    <submittedName>
        <fullName evidence="1">Uncharacterized protein</fullName>
    </submittedName>
</protein>
<name>A0A0E9XTA4_ANGAN</name>
<organism evidence="1">
    <name type="scientific">Anguilla anguilla</name>
    <name type="common">European freshwater eel</name>
    <name type="synonym">Muraena anguilla</name>
    <dbReference type="NCBI Taxonomy" id="7936"/>
    <lineage>
        <taxon>Eukaryota</taxon>
        <taxon>Metazoa</taxon>
        <taxon>Chordata</taxon>
        <taxon>Craniata</taxon>
        <taxon>Vertebrata</taxon>
        <taxon>Euteleostomi</taxon>
        <taxon>Actinopterygii</taxon>
        <taxon>Neopterygii</taxon>
        <taxon>Teleostei</taxon>
        <taxon>Anguilliformes</taxon>
        <taxon>Anguillidae</taxon>
        <taxon>Anguilla</taxon>
    </lineage>
</organism>
<accession>A0A0E9XTA4</accession>
<reference evidence="1" key="1">
    <citation type="submission" date="2014-11" db="EMBL/GenBank/DDBJ databases">
        <authorList>
            <person name="Amaro Gonzalez C."/>
        </authorList>
    </citation>
    <scope>NUCLEOTIDE SEQUENCE</scope>
</reference>
<reference evidence="1" key="2">
    <citation type="journal article" date="2015" name="Fish Shellfish Immunol.">
        <title>Early steps in the European eel (Anguilla anguilla)-Vibrio vulnificus interaction in the gills: Role of the RtxA13 toxin.</title>
        <authorList>
            <person name="Callol A."/>
            <person name="Pajuelo D."/>
            <person name="Ebbesson L."/>
            <person name="Teles M."/>
            <person name="MacKenzie S."/>
            <person name="Amaro C."/>
        </authorList>
    </citation>
    <scope>NUCLEOTIDE SEQUENCE</scope>
</reference>
<evidence type="ECO:0000313" key="1">
    <source>
        <dbReference type="EMBL" id="JAI04899.1"/>
    </source>
</evidence>
<dbReference type="AlphaFoldDB" id="A0A0E9XTA4"/>
<sequence length="62" mass="7385">MEFTDRKWQQAKHALFYTQLWWNTKNAYKQLRKTRLVKRTKLILKAPAVQMISGSPSSPCPY</sequence>
<dbReference type="EMBL" id="GBXM01003679">
    <property type="protein sequence ID" value="JAI04899.1"/>
    <property type="molecule type" value="Transcribed_RNA"/>
</dbReference>
<proteinExistence type="predicted"/>